<dbReference type="STRING" id="1069083.GCA_000371805_00825"/>
<reference evidence="3 4" key="1">
    <citation type="journal article" date="2013" name="Genome Announc.">
        <title>Draft Genome Sequence of a Highly Flagellated, Fast-Swimming Archaeon, Methanocaldococcus villosus Strain KIN24-T80 (DSM 22612).</title>
        <authorList>
            <person name="Thennarasu S."/>
            <person name="Polireddy D."/>
            <person name="Antony A."/>
            <person name="Yada M.R."/>
            <person name="Algarawi S."/>
            <person name="Sivakumar N."/>
        </authorList>
    </citation>
    <scope>NUCLEOTIDE SEQUENCE [LARGE SCALE GENOMIC DNA]</scope>
    <source>
        <strain evidence="3 4">KIN24-T80</strain>
    </source>
</reference>
<dbReference type="EMBL" id="APMM01000007">
    <property type="protein sequence ID" value="ENN96645.1"/>
    <property type="molecule type" value="Genomic_DNA"/>
</dbReference>
<dbReference type="PIRSF" id="PIRSF019262">
    <property type="entry name" value="UCP019262"/>
    <property type="match status" value="1"/>
</dbReference>
<evidence type="ECO:0000259" key="2">
    <source>
        <dbReference type="Pfam" id="PF25274"/>
    </source>
</evidence>
<proteinExistence type="predicted"/>
<feature type="domain" description="Connectase MJ0548-like C-terminal" evidence="2">
    <location>
        <begin position="197"/>
        <end position="290"/>
    </location>
</feature>
<accession>N6VRZ1</accession>
<dbReference type="InterPro" id="IPR016754">
    <property type="entry name" value="MJ0548-like"/>
</dbReference>
<dbReference type="Proteomes" id="UP000053695">
    <property type="component" value="Unassembled WGS sequence"/>
</dbReference>
<evidence type="ECO:0000313" key="3">
    <source>
        <dbReference type="EMBL" id="ENN96645.1"/>
    </source>
</evidence>
<dbReference type="Pfam" id="PF09894">
    <property type="entry name" value="MJ0548_N"/>
    <property type="match status" value="1"/>
</dbReference>
<dbReference type="Pfam" id="PF25274">
    <property type="entry name" value="MJ0548_C"/>
    <property type="match status" value="1"/>
</dbReference>
<protein>
    <recommendedName>
        <fullName evidence="5">DUF2121 domain-containing protein</fullName>
    </recommendedName>
</protein>
<evidence type="ECO:0000259" key="1">
    <source>
        <dbReference type="Pfam" id="PF09894"/>
    </source>
</evidence>
<dbReference type="PATRIC" id="fig|1069083.5.peg.212"/>
<sequence length="292" mass="33727">MSLVICYYGNNGAVMAGDRRQMFFKGPEEKRKILEEKLYSGEIQNEEDLYKLADDLGVKVIIEDNREKVRKIGNTLVGEVRSIGLEAKRRRVYATKGKCMILEILGDVITDRMLKNGAGLIVFGNRYLKNKAEKILKNVAKDFPKMDIDEVGKVIKDVFERFKEHPTISREYDIYVTKNIDINFEKTVEEDINKLFKYREDIRKKMIDFGKVMSIVNKIVKNGEVGVIKEGKLHLYDQYIAIDKISPNFKTFRIIDVKGDVEDGDIVVIENGDMKIKNKGIKVMTDYIICYK</sequence>
<evidence type="ECO:0008006" key="5">
    <source>
        <dbReference type="Google" id="ProtNLM"/>
    </source>
</evidence>
<dbReference type="OrthoDB" id="106876at2157"/>
<dbReference type="InterPro" id="IPR057262">
    <property type="entry name" value="MJ0548_N"/>
</dbReference>
<dbReference type="InterPro" id="IPR057377">
    <property type="entry name" value="MJ0548_C"/>
</dbReference>
<dbReference type="AlphaFoldDB" id="N6VRZ1"/>
<gene>
    <name evidence="3" type="ORF">J422_01086</name>
</gene>
<organism evidence="3 4">
    <name type="scientific">Methanocaldococcus villosus KIN24-T80</name>
    <dbReference type="NCBI Taxonomy" id="1069083"/>
    <lineage>
        <taxon>Archaea</taxon>
        <taxon>Methanobacteriati</taxon>
        <taxon>Methanobacteriota</taxon>
        <taxon>Methanomada group</taxon>
        <taxon>Methanococci</taxon>
        <taxon>Methanococcales</taxon>
        <taxon>Methanocaldococcaceae</taxon>
        <taxon>Methanocaldococcus</taxon>
    </lineage>
</organism>
<keyword evidence="4" id="KW-1185">Reference proteome</keyword>
<feature type="domain" description="Connectase MJ0548-like N-terminal" evidence="1">
    <location>
        <begin position="1"/>
        <end position="192"/>
    </location>
</feature>
<name>N6VRZ1_9EURY</name>
<evidence type="ECO:0000313" key="4">
    <source>
        <dbReference type="Proteomes" id="UP000053695"/>
    </source>
</evidence>
<comment type="caution">
    <text evidence="3">The sequence shown here is derived from an EMBL/GenBank/DDBJ whole genome shotgun (WGS) entry which is preliminary data.</text>
</comment>
<dbReference type="RefSeq" id="WP_004589885.1">
    <property type="nucleotide sequence ID" value="NZ_APMM01000007.1"/>
</dbReference>